<dbReference type="InterPro" id="IPR056516">
    <property type="entry name" value="INTS7_N"/>
</dbReference>
<evidence type="ECO:0000259" key="2">
    <source>
        <dbReference type="Pfam" id="PF24436"/>
    </source>
</evidence>
<keyword evidence="4" id="KW-1185">Reference proteome</keyword>
<dbReference type="SUPFAM" id="SSF48371">
    <property type="entry name" value="ARM repeat"/>
    <property type="match status" value="1"/>
</dbReference>
<proteinExistence type="inferred from homology"/>
<name>A0A9N8UX86_9GLOM</name>
<evidence type="ECO:0000313" key="4">
    <source>
        <dbReference type="Proteomes" id="UP000789706"/>
    </source>
</evidence>
<dbReference type="InterPro" id="IPR016024">
    <property type="entry name" value="ARM-type_fold"/>
</dbReference>
<comment type="similarity">
    <text evidence="1">Belongs to the Integrator subunit 7 family.</text>
</comment>
<dbReference type="GO" id="GO:0032039">
    <property type="term" value="C:integrator complex"/>
    <property type="evidence" value="ECO:0007669"/>
    <property type="project" value="InterPro"/>
</dbReference>
<dbReference type="EMBL" id="CAJVPK010000029">
    <property type="protein sequence ID" value="CAG8435037.1"/>
    <property type="molecule type" value="Genomic_DNA"/>
</dbReference>
<dbReference type="PANTHER" id="PTHR13322">
    <property type="entry name" value="C1ORF73 PROTEIN"/>
    <property type="match status" value="1"/>
</dbReference>
<dbReference type="OrthoDB" id="275783at2759"/>
<accession>A0A9N8UX86</accession>
<dbReference type="Pfam" id="PF24436">
    <property type="entry name" value="INTS7_N"/>
    <property type="match status" value="1"/>
</dbReference>
<sequence length="845" mass="97821">MSINANYTDWNVDHTESSRRKNNDKDLRQRKREFINKLRHARTIEEQLVEFSEVPRVLEENPIPDIIQLAENNKLRRCIVEVFKKTKTCFTQSNYSVFEQVVKNIFFLLENQNTDPEARSLSLRALGCLSILLTDNIDIHTGILQRLDSKVEIEANAAIYAVDKICSKSQAFATLTCDKLAIKLQSKEISETFKLKLIRVLRHMHWEANLAHKTRCICLELLENETDEKVILTISKTLTYLSCRAPSDSSEQVNYDYVTIIDLLIIYVSNCSYENVKISALNDIMKLTRVKSIFEVSQVLKLLNLVNGTTEKNVKIKLFRILTFLFKQRKILAGIMSCISDKNARIEAICYMQKYIELIHPYWEEVAVITVKFFIAILNEAERIEETTSHSIGNEWDELFAEVSKVILMASELRGSITQTLNNKILAIIKYKELLQMPKSFSIMAKVILRTHSFEVAKSEEFQNMFIQLLKEFGQCSKNRSNQWLIYLIGVEAGKSGCCNIMASIMNNFIAEVDVDSIRNWFRALYNVGSGGNYIMISKNKTQMQSKDVFDLMGESIRHYSICDAELNGFMSLTDTCNQRFFSRWYCQLRCNYLSTMRLLLEEATKNPGDTSSFDVSMKFIHVELMRTADLHSFVARSFFDIDEDTFSHVVQCLTIEDEKWHNKTAVIPFFPLTTNEVLSVIYNYLLDILSIPVNIPPFFFNRQRGTYLQWPKMPTIEVIYDSQTKPDEPQFVLKLEGVVNPSQNSTRKVKSLQFIIFCSNENFLEFANPEDTIYDNYVISEIALKHFKEKDPTVTTIYNHPLNTFNSNSFVCNITLTLKLIKKYLNIHINLVDFNDESWTIGPD</sequence>
<dbReference type="InterPro" id="IPR033060">
    <property type="entry name" value="INTS7"/>
</dbReference>
<gene>
    <name evidence="3" type="ORF">DEBURN_LOCUS818</name>
</gene>
<reference evidence="3" key="1">
    <citation type="submission" date="2021-06" db="EMBL/GenBank/DDBJ databases">
        <authorList>
            <person name="Kallberg Y."/>
            <person name="Tangrot J."/>
            <person name="Rosling A."/>
        </authorList>
    </citation>
    <scope>NUCLEOTIDE SEQUENCE</scope>
    <source>
        <strain evidence="3">AZ414A</strain>
    </source>
</reference>
<dbReference type="Proteomes" id="UP000789706">
    <property type="component" value="Unassembled WGS sequence"/>
</dbReference>
<organism evidence="3 4">
    <name type="scientific">Diversispora eburnea</name>
    <dbReference type="NCBI Taxonomy" id="1213867"/>
    <lineage>
        <taxon>Eukaryota</taxon>
        <taxon>Fungi</taxon>
        <taxon>Fungi incertae sedis</taxon>
        <taxon>Mucoromycota</taxon>
        <taxon>Glomeromycotina</taxon>
        <taxon>Glomeromycetes</taxon>
        <taxon>Diversisporales</taxon>
        <taxon>Diversisporaceae</taxon>
        <taxon>Diversispora</taxon>
    </lineage>
</organism>
<dbReference type="GO" id="GO:0034472">
    <property type="term" value="P:snRNA 3'-end processing"/>
    <property type="evidence" value="ECO:0007669"/>
    <property type="project" value="TreeGrafter"/>
</dbReference>
<dbReference type="AlphaFoldDB" id="A0A9N8UX86"/>
<feature type="non-terminal residue" evidence="3">
    <location>
        <position position="845"/>
    </location>
</feature>
<evidence type="ECO:0000313" key="3">
    <source>
        <dbReference type="EMBL" id="CAG8435037.1"/>
    </source>
</evidence>
<protein>
    <submittedName>
        <fullName evidence="3">7271_t:CDS:1</fullName>
    </submittedName>
</protein>
<dbReference type="PANTHER" id="PTHR13322:SF2">
    <property type="entry name" value="INTEGRATOR COMPLEX SUBUNIT 7"/>
    <property type="match status" value="1"/>
</dbReference>
<evidence type="ECO:0000256" key="1">
    <source>
        <dbReference type="ARBA" id="ARBA00008565"/>
    </source>
</evidence>
<comment type="caution">
    <text evidence="3">The sequence shown here is derived from an EMBL/GenBank/DDBJ whole genome shotgun (WGS) entry which is preliminary data.</text>
</comment>
<feature type="domain" description="Integrator complex subunit 7 N-terminal" evidence="2">
    <location>
        <begin position="40"/>
        <end position="474"/>
    </location>
</feature>